<sequence>MKSCYGCEEQINESYKFCPHCGVRQTKLICQNCNYSNEANSKFCQECGNSLTTKSKKKIPLAAEQTEMPIPSTGITVEFNFSTSQTFDFAVEEASKFASYRMIGEGKKAVYRVNVPDTSIEELMPLLENLKGWRNRRVYHNGEKMKWDTIFGYQWCYEQRSASFRPNLYCFGYDNDYSYNLWGCIQSRLEFRENSDLFTYGKWLNTKGDWEFDKKRILHELQKNLFPFRFCPALNLGLTREVLEAFPEKVNPHQDKDWKFVENWRSQDGLKITQSKYGFPQEMYANGAQPASMKKFVMGISKKIKHKLPEGV</sequence>
<organism evidence="2 3">
    <name type="scientific">Flagellimonas allohymeniacidonis</name>
    <dbReference type="NCBI Taxonomy" id="2517819"/>
    <lineage>
        <taxon>Bacteria</taxon>
        <taxon>Pseudomonadati</taxon>
        <taxon>Bacteroidota</taxon>
        <taxon>Flavobacteriia</taxon>
        <taxon>Flavobacteriales</taxon>
        <taxon>Flavobacteriaceae</taxon>
        <taxon>Flagellimonas</taxon>
    </lineage>
</organism>
<dbReference type="OrthoDB" id="965642at2"/>
<dbReference type="AlphaFoldDB" id="A0A4V2HST4"/>
<dbReference type="InterPro" id="IPR025874">
    <property type="entry name" value="DZR"/>
</dbReference>
<evidence type="ECO:0000313" key="2">
    <source>
        <dbReference type="EMBL" id="TAI48990.1"/>
    </source>
</evidence>
<keyword evidence="3" id="KW-1185">Reference proteome</keyword>
<proteinExistence type="predicted"/>
<reference evidence="2 3" key="1">
    <citation type="submission" date="2019-02" db="EMBL/GenBank/DDBJ databases">
        <title>Draft genome sequence of Muricauda sp. 176CP4-71.</title>
        <authorList>
            <person name="Park J.-S."/>
        </authorList>
    </citation>
    <scope>NUCLEOTIDE SEQUENCE [LARGE SCALE GENOMIC DNA]</scope>
    <source>
        <strain evidence="2 3">176CP4-71</strain>
    </source>
</reference>
<dbReference type="EMBL" id="SGIU01000001">
    <property type="protein sequence ID" value="TAI48990.1"/>
    <property type="molecule type" value="Genomic_DNA"/>
</dbReference>
<protein>
    <submittedName>
        <fullName evidence="2">Zinc ribbon domain-containing protein</fullName>
    </submittedName>
</protein>
<evidence type="ECO:0000313" key="3">
    <source>
        <dbReference type="Proteomes" id="UP000291981"/>
    </source>
</evidence>
<gene>
    <name evidence="2" type="ORF">EW142_04120</name>
</gene>
<name>A0A4V2HST4_9FLAO</name>
<evidence type="ECO:0000259" key="1">
    <source>
        <dbReference type="Pfam" id="PF12773"/>
    </source>
</evidence>
<feature type="domain" description="DZANK-type" evidence="1">
    <location>
        <begin position="4"/>
        <end position="48"/>
    </location>
</feature>
<accession>A0A4V2HST4</accession>
<comment type="caution">
    <text evidence="2">The sequence shown here is derived from an EMBL/GenBank/DDBJ whole genome shotgun (WGS) entry which is preliminary data.</text>
</comment>
<dbReference type="InterPro" id="IPR038587">
    <property type="entry name" value="Ribosomal_eL40_sf"/>
</dbReference>
<dbReference type="Proteomes" id="UP000291981">
    <property type="component" value="Unassembled WGS sequence"/>
</dbReference>
<dbReference type="Pfam" id="PF12773">
    <property type="entry name" value="DZR"/>
    <property type="match status" value="1"/>
</dbReference>
<dbReference type="Gene3D" id="4.10.1060.50">
    <property type="match status" value="1"/>
</dbReference>